<sequence length="42" mass="4999">MPLLFFFNKKYLLTPTSSYLRKISPRDAQLTKGKFALQYRCL</sequence>
<reference evidence="1 2" key="1">
    <citation type="submission" date="2013-06" db="EMBL/GenBank/DDBJ databases">
        <authorList>
            <person name="Weinstock G."/>
            <person name="Sodergren E."/>
            <person name="Clifton S."/>
            <person name="Fulton L."/>
            <person name="Fulton B."/>
            <person name="Courtney L."/>
            <person name="Fronick C."/>
            <person name="Harrison M."/>
            <person name="Strong C."/>
            <person name="Farmer C."/>
            <person name="Delahaunty K."/>
            <person name="Markovic C."/>
            <person name="Hall O."/>
            <person name="Minx P."/>
            <person name="Tomlinson C."/>
            <person name="Mitreva M."/>
            <person name="Nelson J."/>
            <person name="Hou S."/>
            <person name="Wollam A."/>
            <person name="Pepin K.H."/>
            <person name="Johnson M."/>
            <person name="Bhonagiri V."/>
            <person name="Nash W.E."/>
            <person name="Warren W."/>
            <person name="Chinwalla A."/>
            <person name="Mardis E.R."/>
            <person name="Wilson R.K."/>
        </authorList>
    </citation>
    <scope>NUCLEOTIDE SEQUENCE [LARGE SCALE GENOMIC DNA]</scope>
    <source>
        <strain evidence="1 2">ATCC 51271</strain>
    </source>
</reference>
<evidence type="ECO:0000313" key="2">
    <source>
        <dbReference type="Proteomes" id="UP000018227"/>
    </source>
</evidence>
<gene>
    <name evidence="1" type="ORF">GCWU0000282_003111</name>
</gene>
<name>V2Y0G5_9FIRM</name>
<dbReference type="Proteomes" id="UP000018227">
    <property type="component" value="Unassembled WGS sequence"/>
</dbReference>
<dbReference type="EMBL" id="ACIL03000021">
    <property type="protein sequence ID" value="ESL01552.1"/>
    <property type="molecule type" value="Genomic_DNA"/>
</dbReference>
<proteinExistence type="predicted"/>
<dbReference type="AlphaFoldDB" id="V2Y0G5"/>
<comment type="caution">
    <text evidence="1">The sequence shown here is derived from an EMBL/GenBank/DDBJ whole genome shotgun (WGS) entry which is preliminary data.</text>
</comment>
<accession>V2Y0G5</accession>
<dbReference type="HOGENOM" id="CLU_3249014_0_0_9"/>
<dbReference type="STRING" id="592026.GCWU0000282_003111"/>
<keyword evidence="2" id="KW-1185">Reference proteome</keyword>
<protein>
    <submittedName>
        <fullName evidence="1">Uncharacterized protein</fullName>
    </submittedName>
</protein>
<organism evidence="1 2">
    <name type="scientific">Catonella morbi ATCC 51271</name>
    <dbReference type="NCBI Taxonomy" id="592026"/>
    <lineage>
        <taxon>Bacteria</taxon>
        <taxon>Bacillati</taxon>
        <taxon>Bacillota</taxon>
        <taxon>Clostridia</taxon>
        <taxon>Lachnospirales</taxon>
        <taxon>Lachnospiraceae</taxon>
        <taxon>Catonella</taxon>
    </lineage>
</organism>
<evidence type="ECO:0000313" key="1">
    <source>
        <dbReference type="EMBL" id="ESL01552.1"/>
    </source>
</evidence>